<dbReference type="Gene3D" id="3.40.190.10">
    <property type="entry name" value="Periplasmic binding protein-like II"/>
    <property type="match status" value="2"/>
</dbReference>
<dbReference type="InterPro" id="IPR002110">
    <property type="entry name" value="Ankyrin_rpt"/>
</dbReference>
<dbReference type="PANTHER" id="PTHR24173:SF74">
    <property type="entry name" value="ANKYRIN REPEAT DOMAIN-CONTAINING PROTEIN 16"/>
    <property type="match status" value="1"/>
</dbReference>
<evidence type="ECO:0000256" key="4">
    <source>
        <dbReference type="SAM" id="SignalP"/>
    </source>
</evidence>
<feature type="repeat" description="ANK" evidence="3">
    <location>
        <begin position="543"/>
        <end position="575"/>
    </location>
</feature>
<dbReference type="Gene3D" id="1.25.40.20">
    <property type="entry name" value="Ankyrin repeat-containing domain"/>
    <property type="match status" value="2"/>
</dbReference>
<dbReference type="Pfam" id="PF12796">
    <property type="entry name" value="Ank_2"/>
    <property type="match status" value="2"/>
</dbReference>
<evidence type="ECO:0000259" key="5">
    <source>
        <dbReference type="SMART" id="SM00062"/>
    </source>
</evidence>
<protein>
    <submittedName>
        <fullName evidence="6">Amino acid ABC transporter substrate-binding protein (PAAT family)</fullName>
    </submittedName>
</protein>
<evidence type="ECO:0000256" key="1">
    <source>
        <dbReference type="ARBA" id="ARBA00022737"/>
    </source>
</evidence>
<dbReference type="InterPro" id="IPR022448">
    <property type="entry name" value="Quinoprotein_dehydrogenase"/>
</dbReference>
<feature type="signal peptide" evidence="4">
    <location>
        <begin position="1"/>
        <end position="28"/>
    </location>
</feature>
<dbReference type="PANTHER" id="PTHR24173">
    <property type="entry name" value="ANKYRIN REPEAT CONTAINING"/>
    <property type="match status" value="1"/>
</dbReference>
<dbReference type="SMART" id="SM00248">
    <property type="entry name" value="ANK"/>
    <property type="match status" value="6"/>
</dbReference>
<gene>
    <name evidence="6" type="ORF">DES32_0964</name>
</gene>
<keyword evidence="2 3" id="KW-0040">ANK repeat</keyword>
<dbReference type="Proteomes" id="UP000256900">
    <property type="component" value="Unassembled WGS sequence"/>
</dbReference>
<dbReference type="InterPro" id="IPR036770">
    <property type="entry name" value="Ankyrin_rpt-contain_sf"/>
</dbReference>
<evidence type="ECO:0000313" key="7">
    <source>
        <dbReference type="Proteomes" id="UP000256900"/>
    </source>
</evidence>
<dbReference type="PROSITE" id="PS51257">
    <property type="entry name" value="PROKAR_LIPOPROTEIN"/>
    <property type="match status" value="1"/>
</dbReference>
<dbReference type="NCBIfam" id="TIGR03871">
    <property type="entry name" value="ABC_peri_MoxJ_2"/>
    <property type="match status" value="1"/>
</dbReference>
<evidence type="ECO:0000256" key="2">
    <source>
        <dbReference type="ARBA" id="ARBA00023043"/>
    </source>
</evidence>
<dbReference type="EMBL" id="QUMO01000002">
    <property type="protein sequence ID" value="REF87344.1"/>
    <property type="molecule type" value="Genomic_DNA"/>
</dbReference>
<keyword evidence="4" id="KW-0732">Signal</keyword>
<dbReference type="AlphaFoldDB" id="A0A3D9YX56"/>
<feature type="repeat" description="ANK" evidence="3">
    <location>
        <begin position="419"/>
        <end position="451"/>
    </location>
</feature>
<dbReference type="InterPro" id="IPR001638">
    <property type="entry name" value="Solute-binding_3/MltF_N"/>
</dbReference>
<keyword evidence="7" id="KW-1185">Reference proteome</keyword>
<reference evidence="6 7" key="1">
    <citation type="submission" date="2018-08" db="EMBL/GenBank/DDBJ databases">
        <title>Genomic Encyclopedia of Type Strains, Phase IV (KMG-IV): sequencing the most valuable type-strain genomes for metagenomic binning, comparative biology and taxonomic classification.</title>
        <authorList>
            <person name="Goeker M."/>
        </authorList>
    </citation>
    <scope>NUCLEOTIDE SEQUENCE [LARGE SCALE GENOMIC DNA]</scope>
    <source>
        <strain evidence="6 7">BW863</strain>
    </source>
</reference>
<sequence length="605" mass="65196">MKPYPRTARLTFCLASIAACLFAVSAVAATQDEQARQDHAVAVALSKIDALQPLTAGDRAALKGAARRRTLQSLRICGDPGNLPFSNDRLEGYENKIAEILAKAMDTHTEYYWRPYIDRGMLRETYGNDQCDVLMDLPLGFEGVLLTEPLYKTTFVLASRADRNYHFKSLEDPALAKLRIGVYQTSAIRQVFHEHGMDKSLDIHTVSHDSDINPKDAPIYQVQQVLDGSLDVAAVWGPFAGYYKAVKKAPITIQAVNLMEDQIPLEFELAFGVPTTDRILKYKIDLALEDNKAEIEKVLRDYGVPLVQCSECVVQGDLPAHGEYAALPPTPAAELKSSVTIKQLESWLAAGADVNEEFSNAVTAGSIDRVTFLLSKGADPNKPDDQGELPLVNAVQAQNMDLVKLLLDHGAKINAHDANGMTALLEAVIQDNTATIKLLASRGADLDARTSDQATPLALAIVENKMQAALALIDVGAPVNTPSGELGLTPLMVAAGRQGTELSLQAGLHEVENLSTDPRYPGPLQIARALIAHKADLNAVNKSGVTALMLAAAHNNPPIVGLLLQSGADPSKRSPDKKTALDFAVENGNDSVISLIRLIQQSGGK</sequence>
<proteinExistence type="predicted"/>
<dbReference type="PROSITE" id="PS50297">
    <property type="entry name" value="ANK_REP_REGION"/>
    <property type="match status" value="3"/>
</dbReference>
<name>A0A3D9YX56_9HYPH</name>
<organism evidence="6 7">
    <name type="scientific">Methylovirgula ligni</name>
    <dbReference type="NCBI Taxonomy" id="569860"/>
    <lineage>
        <taxon>Bacteria</taxon>
        <taxon>Pseudomonadati</taxon>
        <taxon>Pseudomonadota</taxon>
        <taxon>Alphaproteobacteria</taxon>
        <taxon>Hyphomicrobiales</taxon>
        <taxon>Beijerinckiaceae</taxon>
        <taxon>Methylovirgula</taxon>
    </lineage>
</organism>
<dbReference type="SUPFAM" id="SSF53850">
    <property type="entry name" value="Periplasmic binding protein-like II"/>
    <property type="match status" value="1"/>
</dbReference>
<comment type="caution">
    <text evidence="6">The sequence shown here is derived from an EMBL/GenBank/DDBJ whole genome shotgun (WGS) entry which is preliminary data.</text>
</comment>
<feature type="domain" description="Solute-binding protein family 3/N-terminal" evidence="5">
    <location>
        <begin position="73"/>
        <end position="301"/>
    </location>
</feature>
<evidence type="ECO:0000313" key="6">
    <source>
        <dbReference type="EMBL" id="REF87344.1"/>
    </source>
</evidence>
<evidence type="ECO:0000256" key="3">
    <source>
        <dbReference type="PROSITE-ProRule" id="PRU00023"/>
    </source>
</evidence>
<dbReference type="PROSITE" id="PS50088">
    <property type="entry name" value="ANK_REPEAT"/>
    <property type="match status" value="3"/>
</dbReference>
<feature type="chain" id="PRO_5017779311" evidence="4">
    <location>
        <begin position="29"/>
        <end position="605"/>
    </location>
</feature>
<dbReference type="RefSeq" id="WP_165203939.1">
    <property type="nucleotide sequence ID" value="NZ_CP025086.1"/>
</dbReference>
<dbReference type="SMART" id="SM00062">
    <property type="entry name" value="PBPb"/>
    <property type="match status" value="1"/>
</dbReference>
<dbReference type="SUPFAM" id="SSF48403">
    <property type="entry name" value="Ankyrin repeat"/>
    <property type="match status" value="1"/>
</dbReference>
<feature type="repeat" description="ANK" evidence="3">
    <location>
        <begin position="386"/>
        <end position="418"/>
    </location>
</feature>
<keyword evidence="1" id="KW-0677">Repeat</keyword>
<accession>A0A3D9YX56</accession>